<reference evidence="1" key="1">
    <citation type="journal article" date="2019" name="Environ. Microbiol.">
        <title>Fungal ecological strategies reflected in gene transcription - a case study of two litter decomposers.</title>
        <authorList>
            <person name="Barbi F."/>
            <person name="Kohler A."/>
            <person name="Barry K."/>
            <person name="Baskaran P."/>
            <person name="Daum C."/>
            <person name="Fauchery L."/>
            <person name="Ihrmark K."/>
            <person name="Kuo A."/>
            <person name="LaButti K."/>
            <person name="Lipzen A."/>
            <person name="Morin E."/>
            <person name="Grigoriev I.V."/>
            <person name="Henrissat B."/>
            <person name="Lindahl B."/>
            <person name="Martin F."/>
        </authorList>
    </citation>
    <scope>NUCLEOTIDE SEQUENCE</scope>
    <source>
        <strain evidence="1">JB14</strain>
    </source>
</reference>
<dbReference type="Proteomes" id="UP000799118">
    <property type="component" value="Unassembled WGS sequence"/>
</dbReference>
<organism evidence="1 2">
    <name type="scientific">Gymnopus androsaceus JB14</name>
    <dbReference type="NCBI Taxonomy" id="1447944"/>
    <lineage>
        <taxon>Eukaryota</taxon>
        <taxon>Fungi</taxon>
        <taxon>Dikarya</taxon>
        <taxon>Basidiomycota</taxon>
        <taxon>Agaricomycotina</taxon>
        <taxon>Agaricomycetes</taxon>
        <taxon>Agaricomycetidae</taxon>
        <taxon>Agaricales</taxon>
        <taxon>Marasmiineae</taxon>
        <taxon>Omphalotaceae</taxon>
        <taxon>Gymnopus</taxon>
    </lineage>
</organism>
<name>A0A6A4IBJ1_9AGAR</name>
<proteinExistence type="predicted"/>
<accession>A0A6A4IBJ1</accession>
<dbReference type="OrthoDB" id="3266451at2759"/>
<protein>
    <submittedName>
        <fullName evidence="1">Uncharacterized protein</fullName>
    </submittedName>
</protein>
<keyword evidence="2" id="KW-1185">Reference proteome</keyword>
<sequence length="236" mass="27045">MPSVWSRISLACEQMGSSNDDNEELLFTLDTFINRALQHPLTVTIELPKHFDGQNPVLTLLINHTHRWPSFTNRSEGFSPFKMFSHRDRALESLHFPLLEEMHIADVIVMESELNMFVHAAPKIKKLVLDLIPNRVSLKEMSLFTQLSHFEFYYSYAHEIRALIHSYHLESLKTEESVYRSLVDSDAEQAIPTLPTPCGTIMTLCHDPTIWRGYSAFSLSDAPFIESHPSRTDGVS</sequence>
<evidence type="ECO:0000313" key="2">
    <source>
        <dbReference type="Proteomes" id="UP000799118"/>
    </source>
</evidence>
<gene>
    <name evidence="1" type="ORF">BT96DRAFT_131114</name>
</gene>
<dbReference type="EMBL" id="ML769396">
    <property type="protein sequence ID" value="KAE9407370.1"/>
    <property type="molecule type" value="Genomic_DNA"/>
</dbReference>
<dbReference type="AlphaFoldDB" id="A0A6A4IBJ1"/>
<evidence type="ECO:0000313" key="1">
    <source>
        <dbReference type="EMBL" id="KAE9407370.1"/>
    </source>
</evidence>